<accession>A0A9N9HP92</accession>
<evidence type="ECO:0000313" key="2">
    <source>
        <dbReference type="Proteomes" id="UP000789342"/>
    </source>
</evidence>
<dbReference type="Proteomes" id="UP000789342">
    <property type="component" value="Unassembled WGS sequence"/>
</dbReference>
<comment type="caution">
    <text evidence="1">The sequence shown here is derived from an EMBL/GenBank/DDBJ whole genome shotgun (WGS) entry which is preliminary data.</text>
</comment>
<sequence length="146" mass="16489">QQFIDSLINSPIQAAEQQFIDSLINSPIQIEEQQLTDNLINSSIHTEEQQLIDSLINSPIQTEEQVINSLINSPIQIEEQLLIDSLVNINDIHLTTVFNNQLGISNLEYLINTESSSNNFGDNQLITSSFLNDSSTPLDFNNSYYF</sequence>
<name>A0A9N9HP92_9GLOM</name>
<gene>
    <name evidence="1" type="ORF">AMORRO_LOCUS12020</name>
</gene>
<dbReference type="EMBL" id="CAJVPV010016653">
    <property type="protein sequence ID" value="CAG8699144.1"/>
    <property type="molecule type" value="Genomic_DNA"/>
</dbReference>
<proteinExistence type="predicted"/>
<organism evidence="1 2">
    <name type="scientific">Acaulospora morrowiae</name>
    <dbReference type="NCBI Taxonomy" id="94023"/>
    <lineage>
        <taxon>Eukaryota</taxon>
        <taxon>Fungi</taxon>
        <taxon>Fungi incertae sedis</taxon>
        <taxon>Mucoromycota</taxon>
        <taxon>Glomeromycotina</taxon>
        <taxon>Glomeromycetes</taxon>
        <taxon>Diversisporales</taxon>
        <taxon>Acaulosporaceae</taxon>
        <taxon>Acaulospora</taxon>
    </lineage>
</organism>
<reference evidence="1" key="1">
    <citation type="submission" date="2021-06" db="EMBL/GenBank/DDBJ databases">
        <authorList>
            <person name="Kallberg Y."/>
            <person name="Tangrot J."/>
            <person name="Rosling A."/>
        </authorList>
    </citation>
    <scope>NUCLEOTIDE SEQUENCE</scope>
    <source>
        <strain evidence="1">CL551</strain>
    </source>
</reference>
<evidence type="ECO:0000313" key="1">
    <source>
        <dbReference type="EMBL" id="CAG8699144.1"/>
    </source>
</evidence>
<feature type="non-terminal residue" evidence="1">
    <location>
        <position position="1"/>
    </location>
</feature>
<protein>
    <submittedName>
        <fullName evidence="1">4281_t:CDS:1</fullName>
    </submittedName>
</protein>
<keyword evidence="2" id="KW-1185">Reference proteome</keyword>
<dbReference type="AlphaFoldDB" id="A0A9N9HP92"/>